<dbReference type="Proteomes" id="UP001162060">
    <property type="component" value="Unassembled WGS sequence"/>
</dbReference>
<evidence type="ECO:0000256" key="1">
    <source>
        <dbReference type="SAM" id="Phobius"/>
    </source>
</evidence>
<comment type="caution">
    <text evidence="2">The sequence shown here is derived from an EMBL/GenBank/DDBJ whole genome shotgun (WGS) entry which is preliminary data.</text>
</comment>
<evidence type="ECO:0008006" key="4">
    <source>
        <dbReference type="Google" id="ProtNLM"/>
    </source>
</evidence>
<dbReference type="EMBL" id="CAKLBY020000070">
    <property type="protein sequence ID" value="CAK7923724.1"/>
    <property type="molecule type" value="Genomic_DNA"/>
</dbReference>
<evidence type="ECO:0000313" key="2">
    <source>
        <dbReference type="EMBL" id="CAK7923724.1"/>
    </source>
</evidence>
<gene>
    <name evidence="2" type="ORF">PM001_LOCUS8874</name>
</gene>
<keyword evidence="1" id="KW-1133">Transmembrane helix</keyword>
<name>A0AAV1TMQ9_9STRA</name>
<accession>A0AAV1TMQ9</accession>
<feature type="transmembrane region" description="Helical" evidence="1">
    <location>
        <begin position="70"/>
        <end position="88"/>
    </location>
</feature>
<dbReference type="AlphaFoldDB" id="A0AAV1TMQ9"/>
<reference evidence="2" key="1">
    <citation type="submission" date="2024-01" db="EMBL/GenBank/DDBJ databases">
        <authorList>
            <person name="Webb A."/>
        </authorList>
    </citation>
    <scope>NUCLEOTIDE SEQUENCE</scope>
    <source>
        <strain evidence="2">Pm1</strain>
    </source>
</reference>
<proteinExistence type="predicted"/>
<sequence length="116" mass="12778">MVWVSDRGFKDFGTGVFAAARNSRDAVLGQRPEDRDLAMVARIGSLLKLRLTSEDVGTIGDAAFSKRLKIVYDAIVTFCALTFIRLVGWAEVRKDVRRGSLASVGRKGSIFRSQVL</sequence>
<keyword evidence="1" id="KW-0812">Transmembrane</keyword>
<keyword evidence="1" id="KW-0472">Membrane</keyword>
<evidence type="ECO:0000313" key="3">
    <source>
        <dbReference type="Proteomes" id="UP001162060"/>
    </source>
</evidence>
<protein>
    <recommendedName>
        <fullName evidence="4">Polyketide synthase</fullName>
    </recommendedName>
</protein>
<organism evidence="2 3">
    <name type="scientific">Peronospora matthiolae</name>
    <dbReference type="NCBI Taxonomy" id="2874970"/>
    <lineage>
        <taxon>Eukaryota</taxon>
        <taxon>Sar</taxon>
        <taxon>Stramenopiles</taxon>
        <taxon>Oomycota</taxon>
        <taxon>Peronosporomycetes</taxon>
        <taxon>Peronosporales</taxon>
        <taxon>Peronosporaceae</taxon>
        <taxon>Peronospora</taxon>
    </lineage>
</organism>